<dbReference type="InterPro" id="IPR002035">
    <property type="entry name" value="VWF_A"/>
</dbReference>
<sequence length="614" mass="71804">MSHSFIKFNDERIDPFKKELLNDLVKLLLNDSEYEIVFGKHGYIDPVNKVLFTPFKWRHRKDEFRLLKGEVVIQAMQYNTEQPGIFEDVIKLIQNEELQFPKLFFQIYLAMETYRSVSLCQKHYSNGQDLLNIYINHVKNDAKKRIIALQNSGRIVDQHIAFVIWYLFKDTDEMTSSHINIESSVEFDIDRIVLSLKNVKHKNSEDSFNYTYALYHVISKEVNKDGWEEFFHRPKTFEYINQLQKNQCKEISDSDDSNDVSDKTKIKQEARKQDEAYLEMEVDSENSINANDANRSGDSTDDMTEVTLGKGQQTKDKSTSIELDTNEDDKNSINKNAILIEKKIDSDIKAELEYDQALNNVKSSINELATVMNKLLDKKYSDKRTHLSKGKLGKDLIPLVTKESIHVFDKRDQPSRDIDATFTLLIDASYSMENKLEYVKDCVILFVEVLKRLNIKHEVYSFYEDTFDSDDKQQPNYMHQFIDYNESLYSKPNASIMNIKAHDDNRDGYIIRKTVEKMKYRTEKNKFILLFSDGEPSAFDYADDGIVDTYYAVNEANDERIQIINLFIDDGPIEESVQQTIKNIYKHNAIFIDNLDNLSDYVYSTLKKLLIYSI</sequence>
<dbReference type="SMART" id="SM00327">
    <property type="entry name" value="VWA"/>
    <property type="match status" value="1"/>
</dbReference>
<reference evidence="3 4" key="1">
    <citation type="submission" date="2018-11" db="EMBL/GenBank/DDBJ databases">
        <title>Genomic Encyclopedia of Type Strains, Phase IV (KMG-IV): sequencing the most valuable type-strain genomes for metagenomic binning, comparative biology and taxonomic classification.</title>
        <authorList>
            <person name="Goeker M."/>
        </authorList>
    </citation>
    <scope>NUCLEOTIDE SEQUENCE [LARGE SCALE GENOMIC DNA]</scope>
    <source>
        <strain evidence="3 4">DSM 29158</strain>
    </source>
</reference>
<dbReference type="Gene3D" id="3.40.50.410">
    <property type="entry name" value="von Willebrand factor, type A domain"/>
    <property type="match status" value="1"/>
</dbReference>
<feature type="compositionally biased region" description="Basic and acidic residues" evidence="1">
    <location>
        <begin position="260"/>
        <end position="275"/>
    </location>
</feature>
<dbReference type="PANTHER" id="PTHR41248:SF1">
    <property type="entry name" value="NORD PROTEIN"/>
    <property type="match status" value="1"/>
</dbReference>
<organism evidence="3 4">
    <name type="scientific">Abyssicoccus albus</name>
    <dbReference type="NCBI Taxonomy" id="1817405"/>
    <lineage>
        <taxon>Bacteria</taxon>
        <taxon>Bacillati</taxon>
        <taxon>Bacillota</taxon>
        <taxon>Bacilli</taxon>
        <taxon>Bacillales</taxon>
        <taxon>Abyssicoccaceae</taxon>
    </lineage>
</organism>
<evidence type="ECO:0000256" key="1">
    <source>
        <dbReference type="SAM" id="MobiDB-lite"/>
    </source>
</evidence>
<dbReference type="PANTHER" id="PTHR41248">
    <property type="entry name" value="NORD PROTEIN"/>
    <property type="match status" value="1"/>
</dbReference>
<proteinExistence type="predicted"/>
<dbReference type="OrthoDB" id="2370292at2"/>
<feature type="region of interest" description="Disordered" evidence="1">
    <location>
        <begin position="250"/>
        <end position="328"/>
    </location>
</feature>
<dbReference type="CDD" id="cd01454">
    <property type="entry name" value="vWA_norD_type"/>
    <property type="match status" value="1"/>
</dbReference>
<accession>A0A3N5CD06</accession>
<evidence type="ECO:0000313" key="4">
    <source>
        <dbReference type="Proteomes" id="UP000277108"/>
    </source>
</evidence>
<evidence type="ECO:0000259" key="2">
    <source>
        <dbReference type="SMART" id="SM00327"/>
    </source>
</evidence>
<protein>
    <submittedName>
        <fullName evidence="3">Nitric oxide reductase activation protein</fullName>
    </submittedName>
</protein>
<evidence type="ECO:0000313" key="3">
    <source>
        <dbReference type="EMBL" id="RPF57972.1"/>
    </source>
</evidence>
<dbReference type="InterPro" id="IPR051928">
    <property type="entry name" value="NorD/CobT"/>
</dbReference>
<comment type="caution">
    <text evidence="3">The sequence shown here is derived from an EMBL/GenBank/DDBJ whole genome shotgun (WGS) entry which is preliminary data.</text>
</comment>
<dbReference type="SUPFAM" id="SSF53300">
    <property type="entry name" value="vWA-like"/>
    <property type="match status" value="1"/>
</dbReference>
<dbReference type="InterPro" id="IPR036465">
    <property type="entry name" value="vWFA_dom_sf"/>
</dbReference>
<dbReference type="AlphaFoldDB" id="A0A3N5CD06"/>
<dbReference type="EMBL" id="RKRK01000002">
    <property type="protein sequence ID" value="RPF57972.1"/>
    <property type="molecule type" value="Genomic_DNA"/>
</dbReference>
<feature type="compositionally biased region" description="Polar residues" evidence="1">
    <location>
        <begin position="285"/>
        <end position="297"/>
    </location>
</feature>
<feature type="domain" description="VWFA" evidence="2">
    <location>
        <begin position="419"/>
        <end position="607"/>
    </location>
</feature>
<keyword evidence="4" id="KW-1185">Reference proteome</keyword>
<name>A0A3N5CD06_9BACL</name>
<dbReference type="Proteomes" id="UP000277108">
    <property type="component" value="Unassembled WGS sequence"/>
</dbReference>
<gene>
    <name evidence="3" type="ORF">EDD62_0609</name>
</gene>
<dbReference type="RefSeq" id="WP_123807477.1">
    <property type="nucleotide sequence ID" value="NZ_RKRK01000002.1"/>
</dbReference>